<dbReference type="Gene3D" id="1.10.1020.10">
    <property type="entry name" value="Adenine-specific Methyltransferase, Domain 2"/>
    <property type="match status" value="1"/>
</dbReference>
<feature type="binding site" evidence="7">
    <location>
        <position position="225"/>
    </location>
    <ligand>
        <name>S-adenosyl-L-methionine</name>
        <dbReference type="ChEBI" id="CHEBI:59789"/>
    </ligand>
</feature>
<evidence type="ECO:0000256" key="3">
    <source>
        <dbReference type="ARBA" id="ARBA00022603"/>
    </source>
</evidence>
<evidence type="ECO:0000256" key="9">
    <source>
        <dbReference type="SAM" id="Coils"/>
    </source>
</evidence>
<dbReference type="AlphaFoldDB" id="A0A1M7I4T3"/>
<dbReference type="GO" id="GO:0009307">
    <property type="term" value="P:DNA restriction-modification system"/>
    <property type="evidence" value="ECO:0007669"/>
    <property type="project" value="InterPro"/>
</dbReference>
<evidence type="ECO:0000313" key="10">
    <source>
        <dbReference type="EMBL" id="SHM35563.1"/>
    </source>
</evidence>
<keyword evidence="5 8" id="KW-0949">S-adenosyl-L-methionine</keyword>
<evidence type="ECO:0000256" key="8">
    <source>
        <dbReference type="RuleBase" id="RU361257"/>
    </source>
</evidence>
<protein>
    <recommendedName>
        <fullName evidence="2 8">Site-specific DNA-methyltransferase (adenine-specific)</fullName>
        <ecNumber evidence="2 8">2.1.1.72</ecNumber>
    </recommendedName>
</protein>
<evidence type="ECO:0000313" key="11">
    <source>
        <dbReference type="Proteomes" id="UP000184375"/>
    </source>
</evidence>
<evidence type="ECO:0000256" key="4">
    <source>
        <dbReference type="ARBA" id="ARBA00022679"/>
    </source>
</evidence>
<keyword evidence="9" id="KW-0175">Coiled coil</keyword>
<dbReference type="PRINTS" id="PR00505">
    <property type="entry name" value="D12N6MTFRASE"/>
</dbReference>
<gene>
    <name evidence="10" type="ORF">SAMN05660826_00833</name>
</gene>
<dbReference type="SUPFAM" id="SSF53335">
    <property type="entry name" value="S-adenosyl-L-methionine-dependent methyltransferases"/>
    <property type="match status" value="1"/>
</dbReference>
<proteinExistence type="inferred from homology"/>
<dbReference type="EMBL" id="FRCR01000004">
    <property type="protein sequence ID" value="SHM35563.1"/>
    <property type="molecule type" value="Genomic_DNA"/>
</dbReference>
<name>A0A1M7I4T3_9FIRM</name>
<keyword evidence="3 8" id="KW-0489">Methyltransferase</keyword>
<dbReference type="GO" id="GO:0032259">
    <property type="term" value="P:methylation"/>
    <property type="evidence" value="ECO:0007669"/>
    <property type="project" value="UniProtKB-KW"/>
</dbReference>
<evidence type="ECO:0000256" key="1">
    <source>
        <dbReference type="ARBA" id="ARBA00006594"/>
    </source>
</evidence>
<dbReference type="PROSITE" id="PS00092">
    <property type="entry name" value="N6_MTASE"/>
    <property type="match status" value="1"/>
</dbReference>
<feature type="coiled-coil region" evidence="9">
    <location>
        <begin position="91"/>
        <end position="118"/>
    </location>
</feature>
<dbReference type="InterPro" id="IPR029063">
    <property type="entry name" value="SAM-dependent_MTases_sf"/>
</dbReference>
<dbReference type="InterPro" id="IPR002052">
    <property type="entry name" value="DNA_methylase_N6_adenine_CS"/>
</dbReference>
<evidence type="ECO:0000256" key="5">
    <source>
        <dbReference type="ARBA" id="ARBA00022691"/>
    </source>
</evidence>
<dbReference type="EC" id="2.1.1.72" evidence="2 8"/>
<dbReference type="GO" id="GO:0009007">
    <property type="term" value="F:site-specific DNA-methyltransferase (adenine-specific) activity"/>
    <property type="evidence" value="ECO:0007669"/>
    <property type="project" value="UniProtKB-UniRule"/>
</dbReference>
<evidence type="ECO:0000256" key="2">
    <source>
        <dbReference type="ARBA" id="ARBA00011900"/>
    </source>
</evidence>
<evidence type="ECO:0000256" key="6">
    <source>
        <dbReference type="ARBA" id="ARBA00047942"/>
    </source>
</evidence>
<keyword evidence="4 8" id="KW-0808">Transferase</keyword>
<feature type="binding site" evidence="7">
    <location>
        <position position="27"/>
    </location>
    <ligand>
        <name>S-adenosyl-L-methionine</name>
        <dbReference type="ChEBI" id="CHEBI:59789"/>
    </ligand>
</feature>
<dbReference type="PANTHER" id="PTHR30481">
    <property type="entry name" value="DNA ADENINE METHYLASE"/>
    <property type="match status" value="1"/>
</dbReference>
<dbReference type="STRING" id="447595.SAMN05660826_00833"/>
<dbReference type="PANTHER" id="PTHR30481:SF3">
    <property type="entry name" value="DNA ADENINE METHYLASE"/>
    <property type="match status" value="1"/>
</dbReference>
<dbReference type="GO" id="GO:0043565">
    <property type="term" value="F:sequence-specific DNA binding"/>
    <property type="evidence" value="ECO:0007669"/>
    <property type="project" value="TreeGrafter"/>
</dbReference>
<dbReference type="GO" id="GO:0006298">
    <property type="term" value="P:mismatch repair"/>
    <property type="evidence" value="ECO:0007669"/>
    <property type="project" value="TreeGrafter"/>
</dbReference>
<dbReference type="Proteomes" id="UP000184375">
    <property type="component" value="Unassembled WGS sequence"/>
</dbReference>
<keyword evidence="11" id="KW-1185">Reference proteome</keyword>
<dbReference type="Gene3D" id="3.40.50.150">
    <property type="entry name" value="Vaccinia Virus protein VP39"/>
    <property type="match status" value="1"/>
</dbReference>
<comment type="catalytic activity">
    <reaction evidence="6 8">
        <text>a 2'-deoxyadenosine in DNA + S-adenosyl-L-methionine = an N(6)-methyl-2'-deoxyadenosine in DNA + S-adenosyl-L-homocysteine + H(+)</text>
        <dbReference type="Rhea" id="RHEA:15197"/>
        <dbReference type="Rhea" id="RHEA-COMP:12418"/>
        <dbReference type="Rhea" id="RHEA-COMP:12419"/>
        <dbReference type="ChEBI" id="CHEBI:15378"/>
        <dbReference type="ChEBI" id="CHEBI:57856"/>
        <dbReference type="ChEBI" id="CHEBI:59789"/>
        <dbReference type="ChEBI" id="CHEBI:90615"/>
        <dbReference type="ChEBI" id="CHEBI:90616"/>
        <dbReference type="EC" id="2.1.1.72"/>
    </reaction>
</comment>
<comment type="similarity">
    <text evidence="1 8">Belongs to the N(4)/N(6)-methyltransferase family.</text>
</comment>
<feature type="binding site" evidence="7">
    <location>
        <position position="82"/>
    </location>
    <ligand>
        <name>S-adenosyl-L-methionine</name>
        <dbReference type="ChEBI" id="CHEBI:59789"/>
    </ligand>
</feature>
<dbReference type="PIRSF" id="PIRSF000398">
    <property type="entry name" value="M_m6A_EcoRV"/>
    <property type="match status" value="1"/>
</dbReference>
<sequence>MQALNSMEMIKGKQCMRLNNAKPFLKWAGGKSQLLDELYKRLPLAFIQSGEIERYVEPFVGGGAFFFFIKRNFKVRESFLLDINRELMISYKVIQNNVNELIDELRNIEERYLKLSEEYRKHFYYNIREEYNRQKNNFDYANYNFDWIKRAASLIFLNKTCFNGLYRLNKKGEFNVPFGKYKNPTICDSENLIAVHRALEDTEIICADFEESKKYIHKNTLVYLDPPYRPLSDTSNFTSYSESGFNDDDQRRLAYFFKEMDKRGAYLLLSNSDPKNVDVNDNFFEELYSGFILERVKAKRHINCYGNKRGEINELIIRNYK</sequence>
<dbReference type="Pfam" id="PF02086">
    <property type="entry name" value="MethyltransfD12"/>
    <property type="match status" value="1"/>
</dbReference>
<dbReference type="NCBIfam" id="TIGR00571">
    <property type="entry name" value="dam"/>
    <property type="match status" value="1"/>
</dbReference>
<dbReference type="InterPro" id="IPR012327">
    <property type="entry name" value="MeTrfase_D12"/>
</dbReference>
<dbReference type="GO" id="GO:1904047">
    <property type="term" value="F:S-adenosyl-L-methionine binding"/>
    <property type="evidence" value="ECO:0007669"/>
    <property type="project" value="TreeGrafter"/>
</dbReference>
<dbReference type="InterPro" id="IPR012263">
    <property type="entry name" value="M_m6A_EcoRV"/>
</dbReference>
<dbReference type="RefSeq" id="WP_073255100.1">
    <property type="nucleotide sequence ID" value="NZ_FRCR01000004.1"/>
</dbReference>
<accession>A0A1M7I4T3</accession>
<organism evidence="10 11">
    <name type="scientific">Caldanaerovirga acetigignens</name>
    <dbReference type="NCBI Taxonomy" id="447595"/>
    <lineage>
        <taxon>Bacteria</taxon>
        <taxon>Bacillati</taxon>
        <taxon>Bacillota</taxon>
        <taxon>Clostridia</taxon>
        <taxon>Thermosediminibacterales</taxon>
        <taxon>Thermosediminibacteraceae</taxon>
        <taxon>Caldanaerovirga</taxon>
    </lineage>
</organism>
<reference evidence="11" key="1">
    <citation type="submission" date="2016-11" db="EMBL/GenBank/DDBJ databases">
        <authorList>
            <person name="Varghese N."/>
            <person name="Submissions S."/>
        </authorList>
    </citation>
    <scope>NUCLEOTIDE SEQUENCE [LARGE SCALE GENOMIC DNA]</scope>
    <source>
        <strain evidence="11">DSM 18802</strain>
    </source>
</reference>
<evidence type="ECO:0000256" key="7">
    <source>
        <dbReference type="PIRSR" id="PIRSR000398-1"/>
    </source>
</evidence>
<feature type="binding site" evidence="7">
    <location>
        <position position="31"/>
    </location>
    <ligand>
        <name>S-adenosyl-L-methionine</name>
        <dbReference type="ChEBI" id="CHEBI:59789"/>
    </ligand>
</feature>
<dbReference type="InterPro" id="IPR023095">
    <property type="entry name" value="Ade_MeTrfase_dom_2"/>
</dbReference>